<dbReference type="AlphaFoldDB" id="A0A4W5LMR8"/>
<dbReference type="PANTHER" id="PTHR24369:SF204">
    <property type="entry name" value="PROTEIN PHOSPHATASE 1 REGULATORY SUBUNIT 29-RELATED"/>
    <property type="match status" value="1"/>
</dbReference>
<keyword evidence="4" id="KW-0812">Transmembrane</keyword>
<proteinExistence type="predicted"/>
<dbReference type="SMART" id="SM00082">
    <property type="entry name" value="LRRCT"/>
    <property type="match status" value="1"/>
</dbReference>
<dbReference type="Ensembl" id="ENSHHUT00000028496.1">
    <property type="protein sequence ID" value="ENSHHUP00000027406.1"/>
    <property type="gene ID" value="ENSHHUG00000017376.1"/>
</dbReference>
<dbReference type="InterPro" id="IPR001611">
    <property type="entry name" value="Leu-rich_rpt"/>
</dbReference>
<reference evidence="7" key="1">
    <citation type="submission" date="2018-06" db="EMBL/GenBank/DDBJ databases">
        <title>Genome assembly of Danube salmon.</title>
        <authorList>
            <person name="Macqueen D.J."/>
            <person name="Gundappa M.K."/>
        </authorList>
    </citation>
    <scope>NUCLEOTIDE SEQUENCE [LARGE SCALE GENOMIC DNA]</scope>
</reference>
<dbReference type="SUPFAM" id="SSF52058">
    <property type="entry name" value="L domain-like"/>
    <property type="match status" value="1"/>
</dbReference>
<feature type="domain" description="LRRCT" evidence="5">
    <location>
        <begin position="174"/>
        <end position="219"/>
    </location>
</feature>
<dbReference type="InterPro" id="IPR032675">
    <property type="entry name" value="LRR_dom_sf"/>
</dbReference>
<keyword evidence="4" id="KW-0472">Membrane</keyword>
<dbReference type="InterPro" id="IPR003591">
    <property type="entry name" value="Leu-rich_rpt_typical-subtyp"/>
</dbReference>
<dbReference type="GO" id="GO:0005886">
    <property type="term" value="C:plasma membrane"/>
    <property type="evidence" value="ECO:0007669"/>
    <property type="project" value="TreeGrafter"/>
</dbReference>
<keyword evidence="4" id="KW-1133">Transmembrane helix</keyword>
<feature type="transmembrane region" description="Helical" evidence="4">
    <location>
        <begin position="43"/>
        <end position="66"/>
    </location>
</feature>
<dbReference type="PANTHER" id="PTHR24369">
    <property type="entry name" value="ANTIGEN BSP, PUTATIVE-RELATED"/>
    <property type="match status" value="1"/>
</dbReference>
<evidence type="ECO:0000256" key="2">
    <source>
        <dbReference type="ARBA" id="ARBA00022729"/>
    </source>
</evidence>
<organism evidence="6 7">
    <name type="scientific">Hucho hucho</name>
    <name type="common">huchen</name>
    <dbReference type="NCBI Taxonomy" id="62062"/>
    <lineage>
        <taxon>Eukaryota</taxon>
        <taxon>Metazoa</taxon>
        <taxon>Chordata</taxon>
        <taxon>Craniata</taxon>
        <taxon>Vertebrata</taxon>
        <taxon>Euteleostomi</taxon>
        <taxon>Actinopterygii</taxon>
        <taxon>Neopterygii</taxon>
        <taxon>Teleostei</taxon>
        <taxon>Protacanthopterygii</taxon>
        <taxon>Salmoniformes</taxon>
        <taxon>Salmonidae</taxon>
        <taxon>Salmoninae</taxon>
        <taxon>Hucho</taxon>
    </lineage>
</organism>
<sequence>MPYPFIPYLTISYLTLSYLTLSFHTVLYLTFSYLILSYFILPFFNLLILNLPFLTLPHLTLSYPFLPYPFLPYPFLPYPRLPSLTLPYLTLSFLQVLQLGFNRLRNLTEGILRGLGKLQYLYLQANLIEAVTPNTFEECPNIENIDLSMNRIQVLDGGLFTGLSRLTTCELYTNPFNCSCELLGFLRWLAVFPNRTNERMVCDTPAGFSGYNLLSQNPRMPANRNALHMLNMVCRLKHIIIIIIF</sequence>
<keyword evidence="3" id="KW-0677">Repeat</keyword>
<keyword evidence="1" id="KW-0433">Leucine-rich repeat</keyword>
<dbReference type="InterPro" id="IPR050541">
    <property type="entry name" value="LRR_TM_domain-containing"/>
</dbReference>
<protein>
    <recommendedName>
        <fullName evidence="5">LRRCT domain-containing protein</fullName>
    </recommendedName>
</protein>
<dbReference type="GeneTree" id="ENSGT00940000161391"/>
<dbReference type="InterPro" id="IPR000483">
    <property type="entry name" value="Cys-rich_flank_reg_C"/>
</dbReference>
<evidence type="ECO:0000313" key="7">
    <source>
        <dbReference type="Proteomes" id="UP000314982"/>
    </source>
</evidence>
<evidence type="ECO:0000313" key="6">
    <source>
        <dbReference type="Ensembl" id="ENSHHUP00000027406.1"/>
    </source>
</evidence>
<dbReference type="SMART" id="SM00369">
    <property type="entry name" value="LRR_TYP"/>
    <property type="match status" value="3"/>
</dbReference>
<dbReference type="STRING" id="62062.ENSHHUP00000027406"/>
<dbReference type="Gene3D" id="3.80.10.10">
    <property type="entry name" value="Ribonuclease Inhibitor"/>
    <property type="match status" value="1"/>
</dbReference>
<reference evidence="6" key="2">
    <citation type="submission" date="2025-08" db="UniProtKB">
        <authorList>
            <consortium name="Ensembl"/>
        </authorList>
    </citation>
    <scope>IDENTIFICATION</scope>
</reference>
<evidence type="ECO:0000259" key="5">
    <source>
        <dbReference type="SMART" id="SM00082"/>
    </source>
</evidence>
<evidence type="ECO:0000256" key="4">
    <source>
        <dbReference type="SAM" id="Phobius"/>
    </source>
</evidence>
<reference evidence="6" key="3">
    <citation type="submission" date="2025-09" db="UniProtKB">
        <authorList>
            <consortium name="Ensembl"/>
        </authorList>
    </citation>
    <scope>IDENTIFICATION</scope>
</reference>
<dbReference type="Proteomes" id="UP000314982">
    <property type="component" value="Unassembled WGS sequence"/>
</dbReference>
<evidence type="ECO:0000256" key="1">
    <source>
        <dbReference type="ARBA" id="ARBA00022614"/>
    </source>
</evidence>
<keyword evidence="2" id="KW-0732">Signal</keyword>
<feature type="transmembrane region" description="Helical" evidence="4">
    <location>
        <begin position="6"/>
        <end position="31"/>
    </location>
</feature>
<keyword evidence="7" id="KW-1185">Reference proteome</keyword>
<evidence type="ECO:0000256" key="3">
    <source>
        <dbReference type="ARBA" id="ARBA00022737"/>
    </source>
</evidence>
<accession>A0A4W5LMR8</accession>
<dbReference type="Pfam" id="PF13855">
    <property type="entry name" value="LRR_8"/>
    <property type="match status" value="1"/>
</dbReference>
<name>A0A4W5LMR8_9TELE</name>